<organism evidence="2 3">
    <name type="scientific">Aquimarina addita</name>
    <dbReference type="NCBI Taxonomy" id="870485"/>
    <lineage>
        <taxon>Bacteria</taxon>
        <taxon>Pseudomonadati</taxon>
        <taxon>Bacteroidota</taxon>
        <taxon>Flavobacteriia</taxon>
        <taxon>Flavobacteriales</taxon>
        <taxon>Flavobacteriaceae</taxon>
        <taxon>Aquimarina</taxon>
    </lineage>
</organism>
<accession>A0ABP6UMZ0</accession>
<comment type="caution">
    <text evidence="2">The sequence shown here is derived from an EMBL/GenBank/DDBJ whole genome shotgun (WGS) entry which is preliminary data.</text>
</comment>
<feature type="region of interest" description="Disordered" evidence="1">
    <location>
        <begin position="207"/>
        <end position="232"/>
    </location>
</feature>
<evidence type="ECO:0000256" key="1">
    <source>
        <dbReference type="SAM" id="MobiDB-lite"/>
    </source>
</evidence>
<feature type="compositionally biased region" description="Low complexity" evidence="1">
    <location>
        <begin position="212"/>
        <end position="221"/>
    </location>
</feature>
<sequence>MTSKELTYLLKTPSEIQRKHTDMLEKLSKEFPYFQPIKALLLKGLKDQESFRYNQELKTTAAYTADRSVLFDFITSPVFDKSTDQYTHEKKNKNDIEVIGAEEINVLERMSMEDAIAMKIKEAEDVLNPGLFHTKEKNETPRNITIAETIIEQAEKNHPEAIKVTDTENDPAIVLQIDKPLNFDKKERHSFKEWLQLSNIQPIDRIAKKETPTPTTSSSIESLKEENELPSEKEHKFDLISKFIKENPKIKPADKSTSSRNLAKEHAVAPDELMTETLARVYLTQKKYKNAIQAYKILILKNPEKSGFFADQIRAIKKLQENKH</sequence>
<dbReference type="EMBL" id="BAABCW010000009">
    <property type="protein sequence ID" value="GAA3510024.1"/>
    <property type="molecule type" value="Genomic_DNA"/>
</dbReference>
<feature type="compositionally biased region" description="Basic and acidic residues" evidence="1">
    <location>
        <begin position="222"/>
        <end position="232"/>
    </location>
</feature>
<dbReference type="Proteomes" id="UP001500459">
    <property type="component" value="Unassembled WGS sequence"/>
</dbReference>
<name>A0ABP6UMZ0_9FLAO</name>
<evidence type="ECO:0000313" key="3">
    <source>
        <dbReference type="Proteomes" id="UP001500459"/>
    </source>
</evidence>
<reference evidence="3" key="1">
    <citation type="journal article" date="2019" name="Int. J. Syst. Evol. Microbiol.">
        <title>The Global Catalogue of Microorganisms (GCM) 10K type strain sequencing project: providing services to taxonomists for standard genome sequencing and annotation.</title>
        <authorList>
            <consortium name="The Broad Institute Genomics Platform"/>
            <consortium name="The Broad Institute Genome Sequencing Center for Infectious Disease"/>
            <person name="Wu L."/>
            <person name="Ma J."/>
        </authorList>
    </citation>
    <scope>NUCLEOTIDE SEQUENCE [LARGE SCALE GENOMIC DNA]</scope>
    <source>
        <strain evidence="3">JCM 17106</strain>
    </source>
</reference>
<keyword evidence="3" id="KW-1185">Reference proteome</keyword>
<protein>
    <submittedName>
        <fullName evidence="2">Tetratricopeptide repeat protein</fullName>
    </submittedName>
</protein>
<proteinExistence type="predicted"/>
<gene>
    <name evidence="2" type="ORF">GCM10022393_23840</name>
</gene>
<evidence type="ECO:0000313" key="2">
    <source>
        <dbReference type="EMBL" id="GAA3510024.1"/>
    </source>
</evidence>